<feature type="compositionally biased region" description="Polar residues" evidence="1">
    <location>
        <begin position="155"/>
        <end position="166"/>
    </location>
</feature>
<dbReference type="Proteomes" id="UP000078046">
    <property type="component" value="Unassembled WGS sequence"/>
</dbReference>
<protein>
    <submittedName>
        <fullName evidence="2">Uncharacterized protein</fullName>
    </submittedName>
</protein>
<sequence>MSKFTLSTKNKFALIDGDENESNATSNDPNFMSENNFSKNDTKKKKGSNLQFNDRNHKGRPSKSVKSTVDCIRNSTAGNLRKLSGSNAEEILQEIEAINREVEEVKISQPIEPKPIEYINYKDYMQLKGVVSGEIVHTRKNRNTNQLFTDPNVAQTSKKNNTQSNLSRRRNNYNNGRNNYKNGRNNYNGGGRFNRNDNNYKKKEQSYDICDVNQFPSLISKN</sequence>
<feature type="compositionally biased region" description="Low complexity" evidence="1">
    <location>
        <begin position="172"/>
        <end position="187"/>
    </location>
</feature>
<comment type="caution">
    <text evidence="2">The sequence shown here is derived from an EMBL/GenBank/DDBJ whole genome shotgun (WGS) entry which is preliminary data.</text>
</comment>
<feature type="region of interest" description="Disordered" evidence="1">
    <location>
        <begin position="155"/>
        <end position="200"/>
    </location>
</feature>
<name>A0A177B2Y4_9BILA</name>
<feature type="compositionally biased region" description="Polar residues" evidence="1">
    <location>
        <begin position="22"/>
        <end position="39"/>
    </location>
</feature>
<evidence type="ECO:0000313" key="3">
    <source>
        <dbReference type="Proteomes" id="UP000078046"/>
    </source>
</evidence>
<feature type="region of interest" description="Disordered" evidence="1">
    <location>
        <begin position="1"/>
        <end position="68"/>
    </location>
</feature>
<organism evidence="2 3">
    <name type="scientific">Intoshia linei</name>
    <dbReference type="NCBI Taxonomy" id="1819745"/>
    <lineage>
        <taxon>Eukaryota</taxon>
        <taxon>Metazoa</taxon>
        <taxon>Spiralia</taxon>
        <taxon>Lophotrochozoa</taxon>
        <taxon>Mesozoa</taxon>
        <taxon>Orthonectida</taxon>
        <taxon>Rhopaluridae</taxon>
        <taxon>Intoshia</taxon>
    </lineage>
</organism>
<evidence type="ECO:0000313" key="2">
    <source>
        <dbReference type="EMBL" id="OAF67774.1"/>
    </source>
</evidence>
<evidence type="ECO:0000256" key="1">
    <source>
        <dbReference type="SAM" id="MobiDB-lite"/>
    </source>
</evidence>
<reference evidence="2 3" key="1">
    <citation type="submission" date="2016-04" db="EMBL/GenBank/DDBJ databases">
        <title>The genome of Intoshia linei affirms orthonectids as highly simplified spiralians.</title>
        <authorList>
            <person name="Mikhailov K.V."/>
            <person name="Slusarev G.S."/>
            <person name="Nikitin M.A."/>
            <person name="Logacheva M.D."/>
            <person name="Penin A."/>
            <person name="Aleoshin V."/>
            <person name="Panchin Y.V."/>
        </authorList>
    </citation>
    <scope>NUCLEOTIDE SEQUENCE [LARGE SCALE GENOMIC DNA]</scope>
    <source>
        <strain evidence="2">Intl2013</strain>
        <tissue evidence="2">Whole animal</tissue>
    </source>
</reference>
<dbReference type="AlphaFoldDB" id="A0A177B2Y4"/>
<accession>A0A177B2Y4</accession>
<keyword evidence="3" id="KW-1185">Reference proteome</keyword>
<feature type="compositionally biased region" description="Polar residues" evidence="1">
    <location>
        <begin position="1"/>
        <end position="10"/>
    </location>
</feature>
<dbReference type="EMBL" id="LWCA01000579">
    <property type="protein sequence ID" value="OAF67774.1"/>
    <property type="molecule type" value="Genomic_DNA"/>
</dbReference>
<proteinExistence type="predicted"/>
<gene>
    <name evidence="2" type="ORF">A3Q56_04505</name>
</gene>